<gene>
    <name evidence="5" type="ORF">K7432_015793</name>
</gene>
<keyword evidence="3" id="KW-0539">Nucleus</keyword>
<dbReference type="SUPFAM" id="SSF46955">
    <property type="entry name" value="Putative DNA-binding domain"/>
    <property type="match status" value="1"/>
</dbReference>
<accession>A0ABR2VMK9</accession>
<keyword evidence="6" id="KW-1185">Reference proteome</keyword>
<dbReference type="InterPro" id="IPR001810">
    <property type="entry name" value="F-box_dom"/>
</dbReference>
<dbReference type="Proteomes" id="UP001479436">
    <property type="component" value="Unassembled WGS sequence"/>
</dbReference>
<dbReference type="PROSITE" id="PS50181">
    <property type="entry name" value="FBOX"/>
    <property type="match status" value="1"/>
</dbReference>
<reference evidence="5 6" key="1">
    <citation type="submission" date="2023-04" db="EMBL/GenBank/DDBJ databases">
        <title>Genome of Basidiobolus ranarum AG-B5.</title>
        <authorList>
            <person name="Stajich J.E."/>
            <person name="Carter-House D."/>
            <person name="Gryganskyi A."/>
        </authorList>
    </citation>
    <scope>NUCLEOTIDE SEQUENCE [LARGE SCALE GENOMIC DNA]</scope>
    <source>
        <strain evidence="5 6">AG-B5</strain>
    </source>
</reference>
<dbReference type="Pfam" id="PF00646">
    <property type="entry name" value="F-box"/>
    <property type="match status" value="1"/>
</dbReference>
<comment type="subcellular location">
    <subcellularLocation>
        <location evidence="1">Nucleus</location>
    </subcellularLocation>
</comment>
<sequence>MSLATRTTSNPIHSLPNELILLVFSFLDPKSIVHLSLCSRNLYSLANILILSRINLISTKIAEPPKKRSRVEKTICRASTDRQIFIQMYLRKCRLCWIGDGYQHPILFYLYICSGCHQLPNYTTISRTTAKQQYGLTDNDLRSISGTPSSEWSVTTFFLRKDCERLAEELYGSLKVIPRGYERARLTCARNAVYQIASTNFTTKFMRIWRKRTIEDLLSPEAEAHLLTFLRENIYFHGHPSKIRRGGSSMQALMDMATHYVQREMWISSWVSYAERWYLGKLGDCLRRGACAAKPDEISFAVNKLRYEQTYKGKTCDSSLTFWYCADKETVNATYPLKVAVANAERIIFKSRQAKNTLQTEKVRRRSSCYAASMDGQVWEVKCR</sequence>
<dbReference type="InterPro" id="IPR009061">
    <property type="entry name" value="DNA-bd_dom_put_sf"/>
</dbReference>
<evidence type="ECO:0000259" key="4">
    <source>
        <dbReference type="PROSITE" id="PS50181"/>
    </source>
</evidence>
<dbReference type="InterPro" id="IPR036047">
    <property type="entry name" value="F-box-like_dom_sf"/>
</dbReference>
<dbReference type="CDD" id="cd21075">
    <property type="entry name" value="DBD_XPA-like"/>
    <property type="match status" value="1"/>
</dbReference>
<evidence type="ECO:0000313" key="6">
    <source>
        <dbReference type="Proteomes" id="UP001479436"/>
    </source>
</evidence>
<evidence type="ECO:0000256" key="1">
    <source>
        <dbReference type="ARBA" id="ARBA00004123"/>
    </source>
</evidence>
<feature type="domain" description="F-box" evidence="4">
    <location>
        <begin position="9"/>
        <end position="47"/>
    </location>
</feature>
<dbReference type="CDD" id="cd09917">
    <property type="entry name" value="F-box_SF"/>
    <property type="match status" value="1"/>
</dbReference>
<dbReference type="SUPFAM" id="SSF81383">
    <property type="entry name" value="F-box domain"/>
    <property type="match status" value="1"/>
</dbReference>
<dbReference type="InterPro" id="IPR037129">
    <property type="entry name" value="XPA_sf"/>
</dbReference>
<organism evidence="5 6">
    <name type="scientific">Basidiobolus ranarum</name>
    <dbReference type="NCBI Taxonomy" id="34480"/>
    <lineage>
        <taxon>Eukaryota</taxon>
        <taxon>Fungi</taxon>
        <taxon>Fungi incertae sedis</taxon>
        <taxon>Zoopagomycota</taxon>
        <taxon>Entomophthoromycotina</taxon>
        <taxon>Basidiobolomycetes</taxon>
        <taxon>Basidiobolales</taxon>
        <taxon>Basidiobolaceae</taxon>
        <taxon>Basidiobolus</taxon>
    </lineage>
</organism>
<name>A0ABR2VMK9_9FUNG</name>
<evidence type="ECO:0000256" key="3">
    <source>
        <dbReference type="ARBA" id="ARBA00023242"/>
    </source>
</evidence>
<evidence type="ECO:0000256" key="2">
    <source>
        <dbReference type="ARBA" id="ARBA00022833"/>
    </source>
</evidence>
<protein>
    <recommendedName>
        <fullName evidence="4">F-box domain-containing protein</fullName>
    </recommendedName>
</protein>
<dbReference type="EMBL" id="JASJQH010009153">
    <property type="protein sequence ID" value="KAK9680960.1"/>
    <property type="molecule type" value="Genomic_DNA"/>
</dbReference>
<proteinExistence type="predicted"/>
<comment type="caution">
    <text evidence="5">The sequence shown here is derived from an EMBL/GenBank/DDBJ whole genome shotgun (WGS) entry which is preliminary data.</text>
</comment>
<dbReference type="Gene3D" id="3.90.530.10">
    <property type="entry name" value="XPA C-terminal domain"/>
    <property type="match status" value="1"/>
</dbReference>
<dbReference type="SMART" id="SM00256">
    <property type="entry name" value="FBOX"/>
    <property type="match status" value="1"/>
</dbReference>
<dbReference type="Gene3D" id="1.20.1280.50">
    <property type="match status" value="1"/>
</dbReference>
<evidence type="ECO:0000313" key="5">
    <source>
        <dbReference type="EMBL" id="KAK9680960.1"/>
    </source>
</evidence>
<keyword evidence="2" id="KW-0862">Zinc</keyword>